<dbReference type="RefSeq" id="WP_254168304.1">
    <property type="nucleotide sequence ID" value="NZ_JANAFB010000042.1"/>
</dbReference>
<accession>A0A9X2KII2</accession>
<gene>
    <name evidence="2" type="ORF">NBM05_13120</name>
</gene>
<reference evidence="2" key="1">
    <citation type="submission" date="2022-06" db="EMBL/GenBank/DDBJ databases">
        <title>Rothia sp. isolated from sandalwood seedling.</title>
        <authorList>
            <person name="Tuikhar N."/>
            <person name="Kirdat K."/>
            <person name="Thorat V."/>
            <person name="Swetha P."/>
            <person name="Padma S."/>
            <person name="Sundararaj R."/>
            <person name="Yadav A."/>
        </authorList>
    </citation>
    <scope>NUCLEOTIDE SEQUENCE</scope>
    <source>
        <strain evidence="2">AR01</strain>
    </source>
</reference>
<feature type="signal peptide" evidence="1">
    <location>
        <begin position="1"/>
        <end position="23"/>
    </location>
</feature>
<dbReference type="AlphaFoldDB" id="A0A9X2KII2"/>
<evidence type="ECO:0000313" key="2">
    <source>
        <dbReference type="EMBL" id="MCP3426922.1"/>
    </source>
</evidence>
<dbReference type="EMBL" id="JANAFB010000042">
    <property type="protein sequence ID" value="MCP3426922.1"/>
    <property type="molecule type" value="Genomic_DNA"/>
</dbReference>
<comment type="caution">
    <text evidence="2">The sequence shown here is derived from an EMBL/GenBank/DDBJ whole genome shotgun (WGS) entry which is preliminary data.</text>
</comment>
<proteinExistence type="predicted"/>
<feature type="chain" id="PRO_5040880531" description="Secreted protein" evidence="1">
    <location>
        <begin position="24"/>
        <end position="81"/>
    </location>
</feature>
<evidence type="ECO:0008006" key="4">
    <source>
        <dbReference type="Google" id="ProtNLM"/>
    </source>
</evidence>
<sequence length="81" mass="8856">MTSGLAAMALAAGTLLVATPAQAASTEGMLFSHPTNCERGTAAEVRHRIDSGYKVKINERCTYHKIGSGSPYWYSMITYWR</sequence>
<protein>
    <recommendedName>
        <fullName evidence="4">Secreted protein</fullName>
    </recommendedName>
</protein>
<organism evidence="2 3">
    <name type="scientific">Rothia santali</name>
    <dbReference type="NCBI Taxonomy" id="2949643"/>
    <lineage>
        <taxon>Bacteria</taxon>
        <taxon>Bacillati</taxon>
        <taxon>Actinomycetota</taxon>
        <taxon>Actinomycetes</taxon>
        <taxon>Micrococcales</taxon>
        <taxon>Micrococcaceae</taxon>
        <taxon>Rothia</taxon>
    </lineage>
</organism>
<keyword evidence="3" id="KW-1185">Reference proteome</keyword>
<evidence type="ECO:0000313" key="3">
    <source>
        <dbReference type="Proteomes" id="UP001139502"/>
    </source>
</evidence>
<evidence type="ECO:0000256" key="1">
    <source>
        <dbReference type="SAM" id="SignalP"/>
    </source>
</evidence>
<keyword evidence="1" id="KW-0732">Signal</keyword>
<name>A0A9X2KII2_9MICC</name>
<dbReference type="Proteomes" id="UP001139502">
    <property type="component" value="Unassembled WGS sequence"/>
</dbReference>